<keyword evidence="6" id="KW-0156">Chromatin regulator</keyword>
<dbReference type="Gene3D" id="3.40.50.10810">
    <property type="entry name" value="Tandem AAA-ATPase domain"/>
    <property type="match status" value="1"/>
</dbReference>
<evidence type="ECO:0000256" key="1">
    <source>
        <dbReference type="ARBA" id="ARBA00004123"/>
    </source>
</evidence>
<dbReference type="PROSITE" id="PS51204">
    <property type="entry name" value="HSA"/>
    <property type="match status" value="1"/>
</dbReference>
<dbReference type="GO" id="GO:0016787">
    <property type="term" value="F:hydrolase activity"/>
    <property type="evidence" value="ECO:0007669"/>
    <property type="project" value="UniProtKB-KW"/>
</dbReference>
<dbReference type="InterPro" id="IPR001650">
    <property type="entry name" value="Helicase_C-like"/>
</dbReference>
<feature type="compositionally biased region" description="Polar residues" evidence="10">
    <location>
        <begin position="1"/>
        <end position="22"/>
    </location>
</feature>
<keyword evidence="16" id="KW-1185">Reference proteome</keyword>
<evidence type="ECO:0000256" key="10">
    <source>
        <dbReference type="SAM" id="MobiDB-lite"/>
    </source>
</evidence>
<evidence type="ECO:0000259" key="12">
    <source>
        <dbReference type="PROSITE" id="PS51192"/>
    </source>
</evidence>
<dbReference type="CDD" id="cd00167">
    <property type="entry name" value="SANT"/>
    <property type="match status" value="1"/>
</dbReference>
<keyword evidence="2" id="KW-0547">Nucleotide-binding</keyword>
<dbReference type="SUPFAM" id="SSF52540">
    <property type="entry name" value="P-loop containing nucleoside triphosphate hydrolases"/>
    <property type="match status" value="2"/>
</dbReference>
<feature type="compositionally biased region" description="Polar residues" evidence="10">
    <location>
        <begin position="1568"/>
        <end position="1578"/>
    </location>
</feature>
<dbReference type="PANTHER" id="PTHR46459:SF1">
    <property type="entry name" value="E1A-BINDING PROTEIN P400"/>
    <property type="match status" value="1"/>
</dbReference>
<proteinExistence type="predicted"/>
<dbReference type="GO" id="GO:0000812">
    <property type="term" value="C:Swr1 complex"/>
    <property type="evidence" value="ECO:0007669"/>
    <property type="project" value="TreeGrafter"/>
</dbReference>
<feature type="region of interest" description="Disordered" evidence="10">
    <location>
        <begin position="1429"/>
        <end position="1479"/>
    </location>
</feature>
<evidence type="ECO:0000259" key="11">
    <source>
        <dbReference type="PROSITE" id="PS50090"/>
    </source>
</evidence>
<dbReference type="InterPro" id="IPR049730">
    <property type="entry name" value="SNF2/RAD54-like_C"/>
</dbReference>
<feature type="domain" description="Myb-like" evidence="11">
    <location>
        <begin position="2243"/>
        <end position="2304"/>
    </location>
</feature>
<feature type="compositionally biased region" description="Low complexity" evidence="10">
    <location>
        <begin position="2615"/>
        <end position="2627"/>
    </location>
</feature>
<dbReference type="InterPro" id="IPR014001">
    <property type="entry name" value="Helicase_ATP-bd"/>
</dbReference>
<evidence type="ECO:0000256" key="3">
    <source>
        <dbReference type="ARBA" id="ARBA00022801"/>
    </source>
</evidence>
<keyword evidence="9" id="KW-0175">Coiled coil</keyword>
<feature type="coiled-coil region" evidence="9">
    <location>
        <begin position="2069"/>
        <end position="2096"/>
    </location>
</feature>
<evidence type="ECO:0000256" key="5">
    <source>
        <dbReference type="ARBA" id="ARBA00022840"/>
    </source>
</evidence>
<feature type="compositionally biased region" description="Low complexity" evidence="10">
    <location>
        <begin position="28"/>
        <end position="64"/>
    </location>
</feature>
<feature type="region of interest" description="Disordered" evidence="10">
    <location>
        <begin position="1"/>
        <end position="66"/>
    </location>
</feature>
<evidence type="ECO:0000259" key="14">
    <source>
        <dbReference type="PROSITE" id="PS51204"/>
    </source>
</evidence>
<evidence type="ECO:0000256" key="4">
    <source>
        <dbReference type="ARBA" id="ARBA00022806"/>
    </source>
</evidence>
<dbReference type="SMART" id="SM00487">
    <property type="entry name" value="DEXDc"/>
    <property type="match status" value="1"/>
</dbReference>
<dbReference type="InterPro" id="IPR001005">
    <property type="entry name" value="SANT/Myb"/>
</dbReference>
<dbReference type="Pfam" id="PF15790">
    <property type="entry name" value="EP400_N"/>
    <property type="match status" value="1"/>
</dbReference>
<sequence>MHHGSGSQNMQRQLQRSKSVSGSEAEEQQQPTMAVTQQQATVNHPQSPVTTFTSAASPSAPQSPNYQIIMSRSPVTGQNMNITLQNVGQMVTGNQQITLTPVPIQNPASPGFQHTTPQWRFEHAPSSYIQVTSPVPQPMQPQSPTQHSPVPLQGVTRPGAPGTALGVCGQSPTRFVEAGMLVRQISLSSPSGSGHFVYQDGTGLAQIAPATPGQVQLASPGAPGSVRERRLSQPHSQTGGTIHHLGPQSPVATGTALPTLGSPGHITTSNLPPQISSIIQGQLARPMIFEKTAQGVVTGVGTTATASFSIPSSIPPSSPSLTSSSQGTSNNPHAPTSMAVGAMKKQAPKKLEEIAPSTPEIALLRKQCLEHHTKKMESLKEVFKEYLIELFFLQHLQGNMMDYLAFKKKPCVPLYTYLRQNDLDIEDEEEEEEQSEVINDEVKVVTGKDGQAVTPVAIATQLPPNVSAAFSTQQQFQGHQGAAAGSIANPGDMDAFKRQQAMVQAGGMPPTPQAVQIAGQKQNQQQYDPSKGPPVQNAASLHTPPPQLPGRLPQGALPMAGLPMALSQQAQLVESTAQSGGQLQMKVQTGGPVLATVNPHTQLQAQLQQQMQPGLHLQLQPQQQQSQAVLQSGQATVALARPGAESNQPAQRLMTNSVSLTSMSPAPLSVHNSVPTPHMTSPLRPLGSNINPSTQSKLTGTNGVSAVKIGGFGQSATMQSSQEGSQDKQVEQAKLESQVHQRISELRKEGQWSASRLPKLVEASRPKSHWDYLLEEMQWMAADFAQERRWKEAAAKKLVRTCARYHQEQKKSEERSKKEREIHLRHIASTIAREVEFFWSNIEQVVEIKLHFEIYEKRLKALSLQKASAKVPGQSTGEKADKEEVATSSRKRKSSSSLVDNDVLDEESTIEEQEAMEGVADHKAELVDLAKNAEMPLDALMKQYAGAYIDTFEWPQPSPHSDENDMEETEGMDCPVSSPPEAVLIDSLLSVDQYRAADKASTSDSDGNPARDIAEVAAATELILPKGSFRTTSSTRSPAPFLLHGSLREYQQIGVDWLVNLHKKHLNGILADETGLGKTVQTVAYMAHLAGQEGIWGPHLIVVRTCKLLNWEVEFKRWCPGLKILLYLGNKKERRSQRMWWGEANSFHVCVTSYKLLMKDQSHFLRRRWRHLVLDEVQLIKNMTEKHWETVFALKSEQRILLINTPLQNTLKELWTMIHFLMPGITRPYSDFPVKAGTDQNQDYCHKLVIRLHRMIQPFILRRSKRDVEKQLPKKYEHILKCRLSSRQKSLYEDILTQPGAQEALKTGHFVSVLQVLMQLQRVCNHPDLVSPRETSSSYFSSPLQYNIPSLVLGALQNEPSKIANMSIFDLINNENRLTRYQTEEAVPKLKVTQQLIEEIYTGPDPQPRPKPCPIKPMRLFQPVQYGTKPEGRLSAIPSAAGPRPPTSSPATSTTVSTTSQSSQSRGKSPVTTATTTATSHGGDVVKIAQLANIAGSQNRISQPETPVTLQFQGNKFTLSPSQLRQLTTGQPLQLQGTLGNILQIVSAPGQQIIRPQGSMVMQTMPQAVPASNASATPGTPHPALSTAQQAPGVTTNATAAATKHTTAAQAGSQESSEEKTQQMKQRLSRLFEANERRCSRRVLYGSDLLQACTVSTEPGHSALTAGGWRWVGRESCLRAQRTCVATTSTLQSTLLSVEDRLEAASSLIKRLVCVVPAAVAPPSQLYAANPPVPYSLAQKSLQRRLQEASTPHSTDIHHLVSRRLFHFPDMQLMQMDSGKLEALAILLQKLRSESRRVLIFTQMVKMLDILEAFLDYRQLTYVRVDESLTPDERQDNMKRFNRNRQVFCSILTNHCCATVGTVFDADTIIFYDTDLNPSMDARTQEWCDKIGRSKDIHIYRLESGNSIEEKLLKNGTKDLIREVAAQGTDYTLAFLTQRTIQDLFEVEAGSGEKVEEFVVLHQEPSASEAISPRVARPYIQALHSINLDSLPEVDEQQSGEVESTGNESVKDEQESQSQDKEDPAQIEELNAVMEQLTPIERYALHYLEYLHISDEESVIKERLECSKRGWELQQLQQLQKLKEEAEERQVMEGNEDLFTYTREDAYNMEYVFDAEDGHTEIMPIWTPPTPPQDDNDIYIDSVMCLMYDTTPMPESKLPPIYIRKEQKRLKMDPSAARKKKKGHGETVIPPRSLFEKASMLKVRREGKDQKKNFSLKQQAPFAKPLPSLVKPAMEAGQDNPEWLISEDWALLQAVKQLLELPLNLTIVSPAHTPNWDLVSDVVNSCSRIYRSPKQCRNRYENVIIPREEGKLVYEANPKKKTKSIYKSKNSRPLRTCQIYTQDDNATHIQLYNSRFELMKIVASKRSPPIKPLLGMNPFQKNPKHASVLAESGISYDKPLPPIQVASQRAERIAKEKKALAEQQKAQQLAQQQQAPQAQASPGQAQTPAAGQAQAQVPQTATVAGVAAVPNAAVLAGAIKNATVGTTIQAATVGGNVIVNTVAGVPPSPFQANKRLASPVIPGTLSPAGAAGAQVVHAQQRAVTAAATPAEVVAIATGQGVRAVTPVTTPAVVSTTLSPVQSQTRPLVTQVTQAAGMQLPQGKPLTPAHLQMLRQQQLQQQQQQQQQAASPQIKAVGKPQELLKMHKHKLQLQQQQQVAAAVAAAQGQQAAGAQQATQVQPAQAAQSNPQLAAVAAPRPGAVLTGTTVANLQVARLTRVPTQGQIQAQAGQTAQVTLTKPPVVSVPAVVSSAGVTTLPVTVAGISVAIGQAQKTGGPVLTQSIPPMQVQQLLQMKKQQQAAAAAQQKAGQTQGQATVQQKIGTQQVTVQAAQLTQQSQQKVTYAATTQLQPGIKTQFFTTSIAQPQKTTGAQQIQVAKLPQIVQQQSTVANIQQIVSSPQQIQAQPQTVSLTQATSAPAQVQMISAGTATAQVVQQKILQQQVVTAAASPQIQTPPPHSPAQQTAAPSTADSPAQQPAQAQQPTKGQARQGSIRAKTPAKPSGGGS</sequence>
<dbReference type="InterPro" id="IPR031575">
    <property type="entry name" value="EP400_N"/>
</dbReference>
<feature type="region of interest" description="Disordered" evidence="10">
    <location>
        <begin position="954"/>
        <end position="975"/>
    </location>
</feature>
<dbReference type="PANTHER" id="PTHR46459">
    <property type="entry name" value="E1A-BINDING PROTEIN P400-RELATED"/>
    <property type="match status" value="1"/>
</dbReference>
<evidence type="ECO:0000256" key="2">
    <source>
        <dbReference type="ARBA" id="ARBA00022741"/>
    </source>
</evidence>
<dbReference type="FunFam" id="3.40.50.10810:FF:000005">
    <property type="entry name" value="Photoperiod-independent early flowering 1"/>
    <property type="match status" value="1"/>
</dbReference>
<dbReference type="GO" id="GO:0003682">
    <property type="term" value="F:chromatin binding"/>
    <property type="evidence" value="ECO:0007669"/>
    <property type="project" value="TreeGrafter"/>
</dbReference>
<feature type="compositionally biased region" description="Polar residues" evidence="10">
    <location>
        <begin position="1999"/>
        <end position="2008"/>
    </location>
</feature>
<feature type="compositionally biased region" description="Polar residues" evidence="10">
    <location>
        <begin position="519"/>
        <end position="528"/>
    </location>
</feature>
<keyword evidence="7" id="KW-0238">DNA-binding</keyword>
<evidence type="ECO:0000313" key="16">
    <source>
        <dbReference type="Proteomes" id="UP001314229"/>
    </source>
</evidence>
<feature type="region of interest" description="Disordered" evidence="10">
    <location>
        <begin position="2424"/>
        <end position="2453"/>
    </location>
</feature>
<feature type="region of interest" description="Disordered" evidence="10">
    <location>
        <begin position="308"/>
        <end position="337"/>
    </location>
</feature>
<dbReference type="InterPro" id="IPR014012">
    <property type="entry name" value="HSA_dom"/>
</dbReference>
<feature type="region of interest" description="Disordered" evidence="10">
    <location>
        <begin position="506"/>
        <end position="549"/>
    </location>
</feature>
<evidence type="ECO:0000256" key="9">
    <source>
        <dbReference type="SAM" id="Coils"/>
    </source>
</evidence>
<dbReference type="InterPro" id="IPR000330">
    <property type="entry name" value="SNF2_N"/>
</dbReference>
<feature type="region of interest" description="Disordered" evidence="10">
    <location>
        <begin position="2615"/>
        <end position="2634"/>
    </location>
</feature>
<dbReference type="Pfam" id="PF00176">
    <property type="entry name" value="SNF2-rel_dom"/>
    <property type="match status" value="1"/>
</dbReference>
<dbReference type="Proteomes" id="UP001314229">
    <property type="component" value="Unassembled WGS sequence"/>
</dbReference>
<dbReference type="Gene3D" id="3.40.50.300">
    <property type="entry name" value="P-loop containing nucleotide triphosphate hydrolases"/>
    <property type="match status" value="1"/>
</dbReference>
<dbReference type="PROSITE" id="PS51192">
    <property type="entry name" value="HELICASE_ATP_BIND_1"/>
    <property type="match status" value="1"/>
</dbReference>
<evidence type="ECO:0000256" key="8">
    <source>
        <dbReference type="ARBA" id="ARBA00023242"/>
    </source>
</evidence>
<keyword evidence="5" id="KW-0067">ATP-binding</keyword>
<feature type="domain" description="HSA" evidence="14">
    <location>
        <begin position="757"/>
        <end position="829"/>
    </location>
</feature>
<gene>
    <name evidence="15" type="ORF">FSCOSCO3_A008856</name>
</gene>
<reference evidence="15 16" key="1">
    <citation type="submission" date="2024-01" db="EMBL/GenBank/DDBJ databases">
        <authorList>
            <person name="Alioto T."/>
            <person name="Alioto T."/>
            <person name="Gomez Garrido J."/>
        </authorList>
    </citation>
    <scope>NUCLEOTIDE SEQUENCE [LARGE SCALE GENOMIC DNA]</scope>
</reference>
<dbReference type="InterPro" id="IPR038718">
    <property type="entry name" value="SNF2-like_sf"/>
</dbReference>
<keyword evidence="8" id="KW-0539">Nucleus</keyword>
<feature type="region of interest" description="Disordered" evidence="10">
    <location>
        <begin position="1568"/>
        <end position="1625"/>
    </location>
</feature>
<comment type="caution">
    <text evidence="15">The sequence shown here is derived from an EMBL/GenBank/DDBJ whole genome shotgun (WGS) entry which is preliminary data.</text>
</comment>
<dbReference type="GO" id="GO:0035267">
    <property type="term" value="C:NuA4 histone acetyltransferase complex"/>
    <property type="evidence" value="ECO:0007669"/>
    <property type="project" value="TreeGrafter"/>
</dbReference>
<feature type="region of interest" description="Disordered" evidence="10">
    <location>
        <begin position="867"/>
        <end position="906"/>
    </location>
</feature>
<dbReference type="GO" id="GO:0006325">
    <property type="term" value="P:chromatin organization"/>
    <property type="evidence" value="ECO:0007669"/>
    <property type="project" value="UniProtKB-KW"/>
</dbReference>
<feature type="domain" description="Helicase ATP-binding" evidence="12">
    <location>
        <begin position="1059"/>
        <end position="1224"/>
    </location>
</feature>
<comment type="subcellular location">
    <subcellularLocation>
        <location evidence="1">Nucleus</location>
    </subcellularLocation>
</comment>
<feature type="region of interest" description="Disordered" evidence="10">
    <location>
        <begin position="1990"/>
        <end position="2024"/>
    </location>
</feature>
<feature type="domain" description="Helicase C-terminal" evidence="13">
    <location>
        <begin position="1780"/>
        <end position="1937"/>
    </location>
</feature>
<evidence type="ECO:0000256" key="7">
    <source>
        <dbReference type="ARBA" id="ARBA00023125"/>
    </source>
</evidence>
<dbReference type="GO" id="GO:0004386">
    <property type="term" value="F:helicase activity"/>
    <property type="evidence" value="ECO:0007669"/>
    <property type="project" value="UniProtKB-KW"/>
</dbReference>
<dbReference type="GO" id="GO:0003677">
    <property type="term" value="F:DNA binding"/>
    <property type="evidence" value="ECO:0007669"/>
    <property type="project" value="UniProtKB-KW"/>
</dbReference>
<dbReference type="GO" id="GO:0005524">
    <property type="term" value="F:ATP binding"/>
    <property type="evidence" value="ECO:0007669"/>
    <property type="project" value="UniProtKB-KW"/>
</dbReference>
<dbReference type="PROSITE" id="PS51194">
    <property type="entry name" value="HELICASE_CTER"/>
    <property type="match status" value="1"/>
</dbReference>
<dbReference type="EMBL" id="CAWUFR010000003">
    <property type="protein sequence ID" value="CAK6950366.1"/>
    <property type="molecule type" value="Genomic_DNA"/>
</dbReference>
<feature type="compositionally biased region" description="Low complexity" evidence="10">
    <location>
        <begin position="1595"/>
        <end position="1611"/>
    </location>
</feature>
<dbReference type="Pfam" id="PF00271">
    <property type="entry name" value="Helicase_C"/>
    <property type="match status" value="1"/>
</dbReference>
<feature type="compositionally biased region" description="Low complexity" evidence="10">
    <location>
        <begin position="2963"/>
        <end position="2984"/>
    </location>
</feature>
<keyword evidence="4" id="KW-0347">Helicase</keyword>
<dbReference type="InterPro" id="IPR027417">
    <property type="entry name" value="P-loop_NTPase"/>
</dbReference>
<feature type="region of interest" description="Disordered" evidence="10">
    <location>
        <begin position="215"/>
        <end position="249"/>
    </location>
</feature>
<dbReference type="Pfam" id="PF07529">
    <property type="entry name" value="HSA"/>
    <property type="match status" value="1"/>
</dbReference>
<feature type="region of interest" description="Disordered" evidence="10">
    <location>
        <begin position="2949"/>
        <end position="3006"/>
    </location>
</feature>
<evidence type="ECO:0000259" key="13">
    <source>
        <dbReference type="PROSITE" id="PS51194"/>
    </source>
</evidence>
<organism evidence="15 16">
    <name type="scientific">Scomber scombrus</name>
    <name type="common">Atlantic mackerel</name>
    <name type="synonym">Scomber vernalis</name>
    <dbReference type="NCBI Taxonomy" id="13677"/>
    <lineage>
        <taxon>Eukaryota</taxon>
        <taxon>Metazoa</taxon>
        <taxon>Chordata</taxon>
        <taxon>Craniata</taxon>
        <taxon>Vertebrata</taxon>
        <taxon>Euteleostomi</taxon>
        <taxon>Actinopterygii</taxon>
        <taxon>Neopterygii</taxon>
        <taxon>Teleostei</taxon>
        <taxon>Neoteleostei</taxon>
        <taxon>Acanthomorphata</taxon>
        <taxon>Pelagiaria</taxon>
        <taxon>Scombriformes</taxon>
        <taxon>Scombridae</taxon>
        <taxon>Scomber</taxon>
    </lineage>
</organism>
<dbReference type="SMART" id="SM00573">
    <property type="entry name" value="HSA"/>
    <property type="match status" value="1"/>
</dbReference>
<feature type="compositionally biased region" description="Low complexity" evidence="10">
    <location>
        <begin position="1449"/>
        <end position="1479"/>
    </location>
</feature>
<dbReference type="Gene3D" id="1.10.10.60">
    <property type="entry name" value="Homeodomain-like"/>
    <property type="match status" value="1"/>
</dbReference>
<dbReference type="PROSITE" id="PS50090">
    <property type="entry name" value="MYB_LIKE"/>
    <property type="match status" value="1"/>
</dbReference>
<keyword evidence="3" id="KW-0378">Hydrolase</keyword>
<protein>
    <submittedName>
        <fullName evidence="15">E1A-binding protein p400 isoform X2</fullName>
    </submittedName>
</protein>
<dbReference type="GO" id="GO:0006281">
    <property type="term" value="P:DNA repair"/>
    <property type="evidence" value="ECO:0007669"/>
    <property type="project" value="TreeGrafter"/>
</dbReference>
<evidence type="ECO:0000256" key="6">
    <source>
        <dbReference type="ARBA" id="ARBA00022853"/>
    </source>
</evidence>
<name>A0AAV1MTM2_SCOSC</name>
<dbReference type="Gene3D" id="1.20.120.850">
    <property type="entry name" value="SWI2/SNF2 ATPases, N-terminal domain"/>
    <property type="match status" value="1"/>
</dbReference>
<dbReference type="CDD" id="cd18793">
    <property type="entry name" value="SF2_C_SNF"/>
    <property type="match status" value="1"/>
</dbReference>
<feature type="compositionally biased region" description="Basic and acidic residues" evidence="10">
    <location>
        <begin position="2009"/>
        <end position="2024"/>
    </location>
</feature>
<accession>A0AAV1MTM2</accession>
<evidence type="ECO:0000313" key="15">
    <source>
        <dbReference type="EMBL" id="CAK6950366.1"/>
    </source>
</evidence>